<evidence type="ECO:0000256" key="5">
    <source>
        <dbReference type="ARBA" id="ARBA00022792"/>
    </source>
</evidence>
<sequence>MYRTAASRLRVLKGHVRGTLPASTRFASSSAVATNTSSLGGIFSWLTGERSKSSPPLDFPLPGVSLPPSLPDYVEPGKTKITTLLNGVKVASETSAFLFLSVTDQSATASIGLYVDCGSIYESPISFGATHLLERMAFKSTRNRSHLRIVREVEAIGGNIQASASREQMGYTFDALKTYVPEMVELLVDCARNPVFLDWEVNEQLLKVKSEVTEAFNNPQGLLLEAIHSAGYSGALANPLLAPESAINRLNSTILEEFVSENYTAPRIVLAASGVEHDQLLSVAEPLLSDLPSISRPEEPKSVYTGGDYRCQADSGDQSTHFALAFEFPGGWHKEKEAMALTVLQMLMGGGGSFSAGGPGKGMYSRLYLRVLNEYPQVQSFSAFNNIYNNTGLFGIQGTTGSDFVAKAIDIAAKELITVATPGQVDQVQLDRAKQSTKSAILMNLESRMVVSEDIGRQVLTYGERKPVENFLKAIDEVTVKDIASIAKKLISSPLTMASYGNVINVPSYDSVSSKFKS</sequence>
<keyword evidence="5" id="KW-0999">Mitochondrion inner membrane</keyword>
<evidence type="ECO:0000256" key="8">
    <source>
        <dbReference type="ARBA" id="ARBA00023136"/>
    </source>
</evidence>
<dbReference type="InterPro" id="IPR001431">
    <property type="entry name" value="Pept_M16_Zn_BS"/>
</dbReference>
<dbReference type="Pfam" id="PF05193">
    <property type="entry name" value="Peptidase_M16_C"/>
    <property type="match status" value="1"/>
</dbReference>
<name>A0A5C7HZD8_9ROSI</name>
<dbReference type="Gene3D" id="3.30.830.10">
    <property type="entry name" value="Metalloenzyme, LuxS/M16 peptidase-like"/>
    <property type="match status" value="2"/>
</dbReference>
<dbReference type="GO" id="GO:0004222">
    <property type="term" value="F:metalloendopeptidase activity"/>
    <property type="evidence" value="ECO:0007669"/>
    <property type="project" value="InterPro"/>
</dbReference>
<accession>A0A5C7HZD8</accession>
<reference evidence="15" key="1">
    <citation type="journal article" date="2019" name="Gigascience">
        <title>De novo genome assembly of the endangered Acer yangbiense, a plant species with extremely small populations endemic to Yunnan Province, China.</title>
        <authorList>
            <person name="Yang J."/>
            <person name="Wariss H.M."/>
            <person name="Tao L."/>
            <person name="Zhang R."/>
            <person name="Yun Q."/>
            <person name="Hollingsworth P."/>
            <person name="Dao Z."/>
            <person name="Luo G."/>
            <person name="Guo H."/>
            <person name="Ma Y."/>
            <person name="Sun W."/>
        </authorList>
    </citation>
    <scope>NUCLEOTIDE SEQUENCE [LARGE SCALE GENOMIC DNA]</scope>
    <source>
        <strain evidence="15">cv. Malutang</strain>
    </source>
</reference>
<dbReference type="SUPFAM" id="SSF63411">
    <property type="entry name" value="LuxS/MPP-like metallohydrolase"/>
    <property type="match status" value="2"/>
</dbReference>
<comment type="function">
    <text evidence="1">Substrate recognition and binding subunit of the essential mitochondrial processing protease (MPP), which cleaves the mitochondrial sequence off newly imported precursors proteins.</text>
</comment>
<organism evidence="14 15">
    <name type="scientific">Acer yangbiense</name>
    <dbReference type="NCBI Taxonomy" id="1000413"/>
    <lineage>
        <taxon>Eukaryota</taxon>
        <taxon>Viridiplantae</taxon>
        <taxon>Streptophyta</taxon>
        <taxon>Embryophyta</taxon>
        <taxon>Tracheophyta</taxon>
        <taxon>Spermatophyta</taxon>
        <taxon>Magnoliopsida</taxon>
        <taxon>eudicotyledons</taxon>
        <taxon>Gunneridae</taxon>
        <taxon>Pentapetalae</taxon>
        <taxon>rosids</taxon>
        <taxon>malvids</taxon>
        <taxon>Sapindales</taxon>
        <taxon>Sapindaceae</taxon>
        <taxon>Hippocastanoideae</taxon>
        <taxon>Acereae</taxon>
        <taxon>Acer</taxon>
    </lineage>
</organism>
<dbReference type="GO" id="GO:0005759">
    <property type="term" value="C:mitochondrial matrix"/>
    <property type="evidence" value="ECO:0007669"/>
    <property type="project" value="UniProtKB-SubCell"/>
</dbReference>
<evidence type="ECO:0000313" key="14">
    <source>
        <dbReference type="EMBL" id="TXG61492.1"/>
    </source>
</evidence>
<feature type="domain" description="Peptidase M16 N-terminal" evidence="12">
    <location>
        <begin position="101"/>
        <end position="244"/>
    </location>
</feature>
<evidence type="ECO:0000259" key="12">
    <source>
        <dbReference type="Pfam" id="PF00675"/>
    </source>
</evidence>
<dbReference type="OrthoDB" id="10251424at2759"/>
<dbReference type="InterPro" id="IPR007863">
    <property type="entry name" value="Peptidase_M16_C"/>
</dbReference>
<dbReference type="InterPro" id="IPR050361">
    <property type="entry name" value="MPP/UQCRC_Complex"/>
</dbReference>
<protein>
    <recommendedName>
        <fullName evidence="10">Complex III subunit II</fullName>
    </recommendedName>
    <alternativeName>
        <fullName evidence="9">Core protein II</fullName>
    </alternativeName>
</protein>
<dbReference type="EMBL" id="VAHF01000005">
    <property type="protein sequence ID" value="TXG61492.1"/>
    <property type="molecule type" value="Genomic_DNA"/>
</dbReference>
<evidence type="ECO:0000313" key="15">
    <source>
        <dbReference type="Proteomes" id="UP000323000"/>
    </source>
</evidence>
<comment type="caution">
    <text evidence="14">The sequence shown here is derived from an EMBL/GenBank/DDBJ whole genome shotgun (WGS) entry which is preliminary data.</text>
</comment>
<proteinExistence type="inferred from homology"/>
<evidence type="ECO:0000256" key="1">
    <source>
        <dbReference type="ARBA" id="ARBA00002123"/>
    </source>
</evidence>
<evidence type="ECO:0000256" key="6">
    <source>
        <dbReference type="ARBA" id="ARBA00022946"/>
    </source>
</evidence>
<evidence type="ECO:0000259" key="13">
    <source>
        <dbReference type="Pfam" id="PF05193"/>
    </source>
</evidence>
<evidence type="ECO:0000256" key="4">
    <source>
        <dbReference type="ARBA" id="ARBA00007261"/>
    </source>
</evidence>
<feature type="domain" description="Peptidase M16 C-terminal" evidence="13">
    <location>
        <begin position="253"/>
        <end position="436"/>
    </location>
</feature>
<evidence type="ECO:0000256" key="10">
    <source>
        <dbReference type="ARBA" id="ARBA00075935"/>
    </source>
</evidence>
<dbReference type="PANTHER" id="PTHR11851:SF190">
    <property type="entry name" value="MITOCHONDRIAL-PROCESSING PEPTIDASE SUBUNIT ALPHA"/>
    <property type="match status" value="1"/>
</dbReference>
<dbReference type="InterPro" id="IPR011249">
    <property type="entry name" value="Metalloenz_LuxS/M16"/>
</dbReference>
<dbReference type="GO" id="GO:0005743">
    <property type="term" value="C:mitochondrial inner membrane"/>
    <property type="evidence" value="ECO:0007669"/>
    <property type="project" value="UniProtKB-SubCell"/>
</dbReference>
<dbReference type="FunFam" id="3.30.830.10:FF:000008">
    <property type="entry name" value="Mitochondrial-processing peptidase subunit beta"/>
    <property type="match status" value="1"/>
</dbReference>
<dbReference type="AlphaFoldDB" id="A0A5C7HZD8"/>
<keyword evidence="6" id="KW-0809">Transit peptide</keyword>
<comment type="similarity">
    <text evidence="4 11">Belongs to the peptidase M16 family.</text>
</comment>
<dbReference type="GO" id="GO:0006508">
    <property type="term" value="P:proteolysis"/>
    <property type="evidence" value="ECO:0007669"/>
    <property type="project" value="InterPro"/>
</dbReference>
<evidence type="ECO:0000256" key="7">
    <source>
        <dbReference type="ARBA" id="ARBA00023128"/>
    </source>
</evidence>
<evidence type="ECO:0000256" key="9">
    <source>
        <dbReference type="ARBA" id="ARBA00041372"/>
    </source>
</evidence>
<dbReference type="Pfam" id="PF00675">
    <property type="entry name" value="Peptidase_M16"/>
    <property type="match status" value="1"/>
</dbReference>
<dbReference type="PANTHER" id="PTHR11851">
    <property type="entry name" value="METALLOPROTEASE"/>
    <property type="match status" value="1"/>
</dbReference>
<keyword evidence="15" id="KW-1185">Reference proteome</keyword>
<keyword evidence="8" id="KW-0472">Membrane</keyword>
<dbReference type="Proteomes" id="UP000323000">
    <property type="component" value="Chromosome 5"/>
</dbReference>
<comment type="subcellular location">
    <subcellularLocation>
        <location evidence="3">Mitochondrion inner membrane</location>
        <topology evidence="3">Peripheral membrane protein</topology>
        <orientation evidence="3">Matrix side</orientation>
    </subcellularLocation>
    <subcellularLocation>
        <location evidence="2">Mitochondrion matrix</location>
    </subcellularLocation>
</comment>
<dbReference type="GO" id="GO:0046872">
    <property type="term" value="F:metal ion binding"/>
    <property type="evidence" value="ECO:0007669"/>
    <property type="project" value="InterPro"/>
</dbReference>
<dbReference type="InterPro" id="IPR011765">
    <property type="entry name" value="Pept_M16_N"/>
</dbReference>
<keyword evidence="7" id="KW-0496">Mitochondrion</keyword>
<dbReference type="FunFam" id="3.30.830.10:FF:000022">
    <property type="entry name" value="mitochondrial-processing peptidase subunit alpha"/>
    <property type="match status" value="1"/>
</dbReference>
<evidence type="ECO:0000256" key="3">
    <source>
        <dbReference type="ARBA" id="ARBA00004443"/>
    </source>
</evidence>
<evidence type="ECO:0000256" key="11">
    <source>
        <dbReference type="RuleBase" id="RU004447"/>
    </source>
</evidence>
<gene>
    <name evidence="14" type="ORF">EZV62_012855</name>
</gene>
<evidence type="ECO:0000256" key="2">
    <source>
        <dbReference type="ARBA" id="ARBA00004305"/>
    </source>
</evidence>
<dbReference type="PROSITE" id="PS00143">
    <property type="entry name" value="INSULINASE"/>
    <property type="match status" value="1"/>
</dbReference>